<keyword evidence="4 5" id="KW-0119">Carbohydrate metabolism</keyword>
<reference evidence="7" key="2">
    <citation type="submission" date="2013-09" db="EMBL/GenBank/DDBJ databases">
        <authorList>
            <person name="Wang G."/>
            <person name="Yang Y."/>
            <person name="Su Y."/>
        </authorList>
    </citation>
    <scope>NUCLEOTIDE SEQUENCE</scope>
    <source>
        <strain evidence="7">ATCC 39006</strain>
    </source>
</reference>
<dbReference type="InterPro" id="IPR015943">
    <property type="entry name" value="WD40/YVTN_repeat-like_dom_sf"/>
</dbReference>
<dbReference type="PANTHER" id="PTHR30344">
    <property type="entry name" value="6-PHOSPHOGLUCONOLACTONASE-RELATED"/>
    <property type="match status" value="1"/>
</dbReference>
<evidence type="ECO:0000256" key="1">
    <source>
        <dbReference type="ARBA" id="ARBA00005564"/>
    </source>
</evidence>
<dbReference type="KEGG" id="sera:Ser39006_017900"/>
<evidence type="ECO:0000256" key="4">
    <source>
        <dbReference type="ARBA" id="ARBA00023277"/>
    </source>
</evidence>
<dbReference type="KEGG" id="serq:CWC46_17900"/>
<dbReference type="STRING" id="104623.Ser39006_01908"/>
<keyword evidence="2 5" id="KW-0313">Glucose metabolism</keyword>
<comment type="catalytic activity">
    <reaction evidence="5">
        <text>6-phospho-D-glucono-1,5-lactone + H2O = 6-phospho-D-gluconate + H(+)</text>
        <dbReference type="Rhea" id="RHEA:12556"/>
        <dbReference type="ChEBI" id="CHEBI:15377"/>
        <dbReference type="ChEBI" id="CHEBI:15378"/>
        <dbReference type="ChEBI" id="CHEBI:57955"/>
        <dbReference type="ChEBI" id="CHEBI:58759"/>
        <dbReference type="EC" id="3.1.1.31"/>
    </reaction>
</comment>
<evidence type="ECO:0000313" key="9">
    <source>
        <dbReference type="Proteomes" id="UP000233778"/>
    </source>
</evidence>
<evidence type="ECO:0000313" key="6">
    <source>
        <dbReference type="EMBL" id="AUH01514.1"/>
    </source>
</evidence>
<gene>
    <name evidence="5" type="primary">pgl</name>
    <name evidence="6" type="ORF">CWC46_17900</name>
    <name evidence="7" type="ORF">Ser39006_017900</name>
</gene>
<dbReference type="OrthoDB" id="9790815at2"/>
<dbReference type="InterPro" id="IPR011045">
    <property type="entry name" value="N2O_reductase_N"/>
</dbReference>
<dbReference type="SUPFAM" id="SSF50974">
    <property type="entry name" value="Nitrous oxide reductase, N-terminal domain"/>
    <property type="match status" value="1"/>
</dbReference>
<evidence type="ECO:0000313" key="8">
    <source>
        <dbReference type="Proteomes" id="UP000017700"/>
    </source>
</evidence>
<keyword evidence="8" id="KW-1185">Reference proteome</keyword>
<dbReference type="PANTHER" id="PTHR30344:SF1">
    <property type="entry name" value="6-PHOSPHOGLUCONOLACTONASE"/>
    <property type="match status" value="1"/>
</dbReference>
<dbReference type="GO" id="GO:0006006">
    <property type="term" value="P:glucose metabolic process"/>
    <property type="evidence" value="ECO:0007669"/>
    <property type="project" value="UniProtKB-KW"/>
</dbReference>
<evidence type="ECO:0000256" key="3">
    <source>
        <dbReference type="ARBA" id="ARBA00022801"/>
    </source>
</evidence>
<dbReference type="AlphaFoldDB" id="A0A2I5TMQ6"/>
<accession>A0A2I5TMQ6</accession>
<organism evidence="7 8">
    <name type="scientific">Serratia sp. (strain ATCC 39006)</name>
    <name type="common">Prodigiosinella confusarubida</name>
    <dbReference type="NCBI Taxonomy" id="104623"/>
    <lineage>
        <taxon>Bacteria</taxon>
        <taxon>Pseudomonadati</taxon>
        <taxon>Pseudomonadota</taxon>
        <taxon>Gammaproteobacteria</taxon>
        <taxon>Enterobacterales</taxon>
        <taxon>Pectobacteriaceae</taxon>
        <taxon>Prodigiosinella</taxon>
    </lineage>
</organism>
<reference evidence="7" key="4">
    <citation type="submission" date="2017-11" db="EMBL/GenBank/DDBJ databases">
        <title>Complete genome sequence of Serratia sp. ATCC 39006.</title>
        <authorList>
            <person name="Hampton H.G."/>
            <person name="Jackson S.A."/>
            <person name="Jauregui R."/>
            <person name="Poulter G.T.M."/>
            <person name="Salmond G.P.C."/>
            <person name="Fineran P.C."/>
        </authorList>
    </citation>
    <scope>NUCLEOTIDE SEQUENCE</scope>
    <source>
        <strain evidence="7">ATCC 39006</strain>
    </source>
</reference>
<dbReference type="GO" id="GO:0009051">
    <property type="term" value="P:pentose-phosphate shunt, oxidative branch"/>
    <property type="evidence" value="ECO:0007669"/>
    <property type="project" value="UniProtKB-UniRule"/>
</dbReference>
<keyword evidence="3 5" id="KW-0378">Hydrolase</keyword>
<dbReference type="Pfam" id="PF10282">
    <property type="entry name" value="Lactonase"/>
    <property type="match status" value="1"/>
</dbReference>
<dbReference type="Proteomes" id="UP000017700">
    <property type="component" value="Chromosome"/>
</dbReference>
<dbReference type="GO" id="GO:0005829">
    <property type="term" value="C:cytosol"/>
    <property type="evidence" value="ECO:0007669"/>
    <property type="project" value="TreeGrafter"/>
</dbReference>
<evidence type="ECO:0000256" key="2">
    <source>
        <dbReference type="ARBA" id="ARBA00022526"/>
    </source>
</evidence>
<dbReference type="GO" id="GO:0017057">
    <property type="term" value="F:6-phosphogluconolactonase activity"/>
    <property type="evidence" value="ECO:0007669"/>
    <property type="project" value="UniProtKB-UniRule"/>
</dbReference>
<dbReference type="Gene3D" id="2.130.10.10">
    <property type="entry name" value="YVTN repeat-like/Quinoprotein amine dehydrogenase"/>
    <property type="match status" value="1"/>
</dbReference>
<comment type="similarity">
    <text evidence="1 5">Belongs to the cycloisomerase 2 family.</text>
</comment>
<evidence type="ECO:0000313" key="7">
    <source>
        <dbReference type="EMBL" id="AUH05837.1"/>
    </source>
</evidence>
<protein>
    <recommendedName>
        <fullName evidence="5">6-phosphogluconolactonase</fullName>
        <shortName evidence="5">6-P-gluconolactonase</shortName>
        <ecNumber evidence="5">3.1.1.31</ecNumber>
    </recommendedName>
</protein>
<reference evidence="7 8" key="1">
    <citation type="journal article" date="2013" name="Genome Announc.">
        <title>Draft genome sequence of Serratia sp. strain ATCC 39006, a model bacterium for analysis of the biosynthesis and regulation of prodigiosin, a carbapenem, and gas vesicles.</title>
        <authorList>
            <person name="Fineran P.C."/>
            <person name="Iglesias Cans M.C."/>
            <person name="Ramsay J.P."/>
            <person name="Wilf N.M."/>
            <person name="Cossyleon D."/>
            <person name="McNeil M.B."/>
            <person name="Williamson N.R."/>
            <person name="Monson R.E."/>
            <person name="Becher S.A."/>
            <person name="Stanton J.A."/>
            <person name="Brugger K."/>
            <person name="Brown S.D."/>
            <person name="Salmond G.P."/>
        </authorList>
    </citation>
    <scope>NUCLEOTIDE SEQUENCE [LARGE SCALE GENOMIC DNA]</scope>
    <source>
        <strain evidence="7">ATCC 39006</strain>
        <strain evidence="8">ATCC 39006 / SC 11482</strain>
    </source>
</reference>
<comment type="function">
    <text evidence="5">Catalyzes the hydrolysis of 6-phosphogluconolactone to 6-phosphogluconate.</text>
</comment>
<evidence type="ECO:0000256" key="5">
    <source>
        <dbReference type="HAMAP-Rule" id="MF_01605"/>
    </source>
</evidence>
<dbReference type="EMBL" id="CP025084">
    <property type="protein sequence ID" value="AUH05837.1"/>
    <property type="molecule type" value="Genomic_DNA"/>
</dbReference>
<dbReference type="InterPro" id="IPR050282">
    <property type="entry name" value="Cycloisomerase_2"/>
</dbReference>
<reference evidence="6 9" key="3">
    <citation type="submission" date="2017-11" db="EMBL/GenBank/DDBJ databases">
        <title>Complete genome sequence of Serratia sp. ATCC 39006 LacA.</title>
        <authorList>
            <person name="Hampton H.G."/>
            <person name="Jackson S.A."/>
            <person name="Jauregui R."/>
            <person name="Poulter G.T.M."/>
            <person name="Salmond G.P.C."/>
            <person name="Fineran P.C."/>
        </authorList>
    </citation>
    <scope>NUCLEOTIDE SEQUENCE [LARGE SCALE GENOMIC DNA]</scope>
    <source>
        <strain evidence="6 9">ATCC 39006</strain>
    </source>
</reference>
<dbReference type="HAMAP" id="MF_01605">
    <property type="entry name" value="6P_gluconolactonase"/>
    <property type="match status" value="1"/>
</dbReference>
<name>A0A2I5TMQ6_SERS3</name>
<dbReference type="EMBL" id="CP025085">
    <property type="protein sequence ID" value="AUH01514.1"/>
    <property type="molecule type" value="Genomic_DNA"/>
</dbReference>
<dbReference type="EC" id="3.1.1.31" evidence="5"/>
<dbReference type="UniPathway" id="UPA00115">
    <property type="reaction ID" value="UER00409"/>
</dbReference>
<dbReference type="InterPro" id="IPR019405">
    <property type="entry name" value="Lactonase_7-beta_prop"/>
</dbReference>
<dbReference type="RefSeq" id="WP_021015174.1">
    <property type="nucleotide sequence ID" value="NZ_CP025084.1"/>
</dbReference>
<dbReference type="NCBIfam" id="NF008258">
    <property type="entry name" value="PRK11028.1"/>
    <property type="match status" value="1"/>
</dbReference>
<sequence>MQQVVYIASPESQQIHVWQLGIEGALTLLQVVDVPGQVQPMVIAPDKRHLYVGVRPEFRVISYRIDAQGLLSEAGSAPLPGSPTHLSTDRCGRFLFSASYSNACVSVSPIGASGVVEAPIQQLDGLEGCHSTNIDPDNQVLWAPCLKEDRIRLYDLGDDGKLSEHNPPALMAVTGAGPRHMSYHPNREFAYCVNELNSTVDVFQRHTVNGQIRRVQTLDAMPADFTDTRWAADIHMTPDGRYLYTSDRTANLLSLFQVSQEGSVLTLAGHQPTEAQPRGFNIDHSGNFLISSGQKSHHIAVYRINQQTGELHPLARYAVGQGPMWVSILQLD</sequence>
<dbReference type="InterPro" id="IPR022528">
    <property type="entry name" value="6PGL_YbhE-like"/>
</dbReference>
<proteinExistence type="inferred from homology"/>
<dbReference type="Proteomes" id="UP000233778">
    <property type="component" value="Chromosome"/>
</dbReference>
<comment type="pathway">
    <text evidence="5">Carbohydrate degradation; pentose phosphate pathway; D-ribulose 5-phosphate from D-glucose 6-phosphate (oxidative stage): step 2/3.</text>
</comment>